<dbReference type="EMBL" id="MLQQ01000010">
    <property type="protein sequence ID" value="OIJ14158.1"/>
    <property type="molecule type" value="Genomic_DNA"/>
</dbReference>
<comment type="caution">
    <text evidence="2">The sequence shown here is derived from an EMBL/GenBank/DDBJ whole genome shotgun (WGS) entry which is preliminary data.</text>
</comment>
<gene>
    <name evidence="2" type="ORF">BKP35_08150</name>
</gene>
<dbReference type="RefSeq" id="WP_071312853.1">
    <property type="nucleotide sequence ID" value="NZ_MLQQ01000010.1"/>
</dbReference>
<feature type="compositionally biased region" description="Acidic residues" evidence="1">
    <location>
        <begin position="42"/>
        <end position="53"/>
    </location>
</feature>
<evidence type="ECO:0000313" key="2">
    <source>
        <dbReference type="EMBL" id="OIJ14158.1"/>
    </source>
</evidence>
<feature type="compositionally biased region" description="Low complexity" evidence="1">
    <location>
        <begin position="54"/>
        <end position="65"/>
    </location>
</feature>
<keyword evidence="3" id="KW-1185">Reference proteome</keyword>
<proteinExistence type="predicted"/>
<evidence type="ECO:0000256" key="1">
    <source>
        <dbReference type="SAM" id="MobiDB-lite"/>
    </source>
</evidence>
<evidence type="ECO:0000313" key="3">
    <source>
        <dbReference type="Proteomes" id="UP000180098"/>
    </source>
</evidence>
<sequence length="78" mass="8809">MQINIRNIRINSISTIGSLNIGKTVFSDNQASSAQFPKPNYEETEPENEDNNENEQNNNDGENIEFQPPMDAPPIYIP</sequence>
<organism evidence="2 3">
    <name type="scientific">Anaerobacillus arseniciselenatis</name>
    <dbReference type="NCBI Taxonomy" id="85682"/>
    <lineage>
        <taxon>Bacteria</taxon>
        <taxon>Bacillati</taxon>
        <taxon>Bacillota</taxon>
        <taxon>Bacilli</taxon>
        <taxon>Bacillales</taxon>
        <taxon>Bacillaceae</taxon>
        <taxon>Anaerobacillus</taxon>
    </lineage>
</organism>
<reference evidence="2 3" key="1">
    <citation type="submission" date="2016-10" db="EMBL/GenBank/DDBJ databases">
        <title>Draft genome sequences of four alkaliphilic bacteria belonging to the Anaerobacillus genus.</title>
        <authorList>
            <person name="Bassil N.M."/>
            <person name="Lloyd J.R."/>
        </authorList>
    </citation>
    <scope>NUCLEOTIDE SEQUENCE [LARGE SCALE GENOMIC DNA]</scope>
    <source>
        <strain evidence="2 3">DSM 15340</strain>
    </source>
</reference>
<accession>A0A1S2LNQ8</accession>
<protein>
    <submittedName>
        <fullName evidence="2">Uncharacterized protein</fullName>
    </submittedName>
</protein>
<feature type="region of interest" description="Disordered" evidence="1">
    <location>
        <begin position="30"/>
        <end position="78"/>
    </location>
</feature>
<dbReference type="Proteomes" id="UP000180098">
    <property type="component" value="Unassembled WGS sequence"/>
</dbReference>
<name>A0A1S2LNQ8_9BACI</name>
<dbReference type="AlphaFoldDB" id="A0A1S2LNQ8"/>